<feature type="signal peptide" evidence="1">
    <location>
        <begin position="1"/>
        <end position="27"/>
    </location>
</feature>
<organism evidence="2 3">
    <name type="scientific">Solimonas aquatica</name>
    <dbReference type="NCBI Taxonomy" id="489703"/>
    <lineage>
        <taxon>Bacteria</taxon>
        <taxon>Pseudomonadati</taxon>
        <taxon>Pseudomonadota</taxon>
        <taxon>Gammaproteobacteria</taxon>
        <taxon>Nevskiales</taxon>
        <taxon>Nevskiaceae</taxon>
        <taxon>Solimonas</taxon>
    </lineage>
</organism>
<proteinExistence type="predicted"/>
<name>A0A1H9DWB6_9GAMM</name>
<dbReference type="AlphaFoldDB" id="A0A1H9DWB6"/>
<gene>
    <name evidence="2" type="ORF">SAMN04488038_104187</name>
</gene>
<feature type="chain" id="PRO_5011760877" evidence="1">
    <location>
        <begin position="28"/>
        <end position="93"/>
    </location>
</feature>
<dbReference type="Proteomes" id="UP000199233">
    <property type="component" value="Unassembled WGS sequence"/>
</dbReference>
<dbReference type="STRING" id="489703.SAMN04488038_104187"/>
<evidence type="ECO:0000256" key="1">
    <source>
        <dbReference type="SAM" id="SignalP"/>
    </source>
</evidence>
<dbReference type="EMBL" id="FOFS01000004">
    <property type="protein sequence ID" value="SEQ17682.1"/>
    <property type="molecule type" value="Genomic_DNA"/>
</dbReference>
<protein>
    <submittedName>
        <fullName evidence="2">Uncharacterized protein</fullName>
    </submittedName>
</protein>
<evidence type="ECO:0000313" key="2">
    <source>
        <dbReference type="EMBL" id="SEQ17682.1"/>
    </source>
</evidence>
<keyword evidence="1" id="KW-0732">Signal</keyword>
<reference evidence="2 3" key="1">
    <citation type="submission" date="2016-10" db="EMBL/GenBank/DDBJ databases">
        <authorList>
            <person name="de Groot N.N."/>
        </authorList>
    </citation>
    <scope>NUCLEOTIDE SEQUENCE [LARGE SCALE GENOMIC DNA]</scope>
    <source>
        <strain evidence="2 3">DSM 25927</strain>
    </source>
</reference>
<evidence type="ECO:0000313" key="3">
    <source>
        <dbReference type="Proteomes" id="UP000199233"/>
    </source>
</evidence>
<dbReference type="RefSeq" id="WP_161628850.1">
    <property type="nucleotide sequence ID" value="NZ_FOFS01000004.1"/>
</dbReference>
<accession>A0A1H9DWB6</accession>
<sequence length="93" mass="9820">MSSFRLSRAFAGTLLLVSSALSFQAQARPSDPLWHPLASVPASSEKTCGPIVKPAWFGPRGGGVVVGNEGACPKPSHVIDHWVGPRGNVPVYR</sequence>
<keyword evidence="3" id="KW-1185">Reference proteome</keyword>